<dbReference type="InterPro" id="IPR001957">
    <property type="entry name" value="Chromosome_initiator_DnaA"/>
</dbReference>
<dbReference type="InterPro" id="IPR013317">
    <property type="entry name" value="DnaA_dom"/>
</dbReference>
<dbReference type="Pfam" id="PF11638">
    <property type="entry name" value="DnaA_N"/>
    <property type="match status" value="1"/>
</dbReference>
<dbReference type="PANTHER" id="PTHR30050:SF2">
    <property type="entry name" value="CHROMOSOMAL REPLICATION INITIATOR PROTEIN DNAA"/>
    <property type="match status" value="1"/>
</dbReference>
<keyword evidence="7 8" id="KW-0238">DNA-binding</keyword>
<dbReference type="PANTHER" id="PTHR30050">
    <property type="entry name" value="CHROMOSOMAL REPLICATION INITIATOR PROTEIN DNAA"/>
    <property type="match status" value="1"/>
</dbReference>
<dbReference type="InterPro" id="IPR018312">
    <property type="entry name" value="Chromosome_initiator_DnaA_CS"/>
</dbReference>
<evidence type="ECO:0000256" key="6">
    <source>
        <dbReference type="ARBA" id="ARBA00023121"/>
    </source>
</evidence>
<keyword evidence="3 8" id="KW-0235">DNA replication</keyword>
<keyword evidence="5 8" id="KW-0067">ATP-binding</keyword>
<dbReference type="SUPFAM" id="SSF48295">
    <property type="entry name" value="TrpR-like"/>
    <property type="match status" value="1"/>
</dbReference>
<reference evidence="14 15" key="1">
    <citation type="submission" date="2016-04" db="EMBL/GenBank/DDBJ databases">
        <title>Draft Genome Assembly of the Bloom-forming Cyanobacterium Nodularia spumigena Strain CENA596 in Shrimp Production Ponds.</title>
        <authorList>
            <person name="Popin R.V."/>
            <person name="Rigonato J."/>
            <person name="Abreu V.A."/>
            <person name="Andreote A.P."/>
            <person name="Silveira S.B."/>
            <person name="Odebrecht C."/>
            <person name="Fiore M.F."/>
        </authorList>
    </citation>
    <scope>NUCLEOTIDE SEQUENCE [LARGE SCALE GENOMIC DNA]</scope>
    <source>
        <strain evidence="14 15">CENA596</strain>
    </source>
</reference>
<dbReference type="Gene3D" id="1.10.8.60">
    <property type="match status" value="1"/>
</dbReference>
<evidence type="ECO:0000313" key="15">
    <source>
        <dbReference type="Proteomes" id="UP000076555"/>
    </source>
</evidence>
<dbReference type="Proteomes" id="UP000076555">
    <property type="component" value="Unassembled WGS sequence"/>
</dbReference>
<dbReference type="SUPFAM" id="SSF52540">
    <property type="entry name" value="P-loop containing nucleoside triphosphate hydrolases"/>
    <property type="match status" value="1"/>
</dbReference>
<dbReference type="SMART" id="SM00382">
    <property type="entry name" value="AAA"/>
    <property type="match status" value="1"/>
</dbReference>
<dbReference type="RefSeq" id="WP_063874504.1">
    <property type="nucleotide sequence ID" value="NZ_CAWMRI010000282.1"/>
</dbReference>
<keyword evidence="2 8" id="KW-0963">Cytoplasm</keyword>
<comment type="similarity">
    <text evidence="1 8 11">Belongs to the DnaA family.</text>
</comment>
<dbReference type="CDD" id="cd00009">
    <property type="entry name" value="AAA"/>
    <property type="match status" value="1"/>
</dbReference>
<dbReference type="GO" id="GO:0005737">
    <property type="term" value="C:cytoplasm"/>
    <property type="evidence" value="ECO:0007669"/>
    <property type="project" value="UniProtKB-SubCell"/>
</dbReference>
<dbReference type="SMART" id="SM00760">
    <property type="entry name" value="Bac_DnaA_C"/>
    <property type="match status" value="1"/>
</dbReference>
<feature type="binding site" evidence="8">
    <location>
        <position position="165"/>
    </location>
    <ligand>
        <name>ATP</name>
        <dbReference type="ChEBI" id="CHEBI:30616"/>
    </ligand>
</feature>
<evidence type="ECO:0000256" key="5">
    <source>
        <dbReference type="ARBA" id="ARBA00022840"/>
    </source>
</evidence>
<keyword evidence="6 8" id="KW-0446">Lipid-binding</keyword>
<evidence type="ECO:0000256" key="9">
    <source>
        <dbReference type="NCBIfam" id="TIGR00362"/>
    </source>
</evidence>
<accession>A0A166I2M2</accession>
<dbReference type="InterPro" id="IPR038454">
    <property type="entry name" value="DnaA_N_sf"/>
</dbReference>
<feature type="domain" description="Chromosomal replication initiator DnaA C-terminal" evidence="13">
    <location>
        <begin position="360"/>
        <end position="429"/>
    </location>
</feature>
<feature type="region of interest" description="Domain III, AAA+ region" evidence="8">
    <location>
        <begin position="118"/>
        <end position="334"/>
    </location>
</feature>
<dbReference type="InterPro" id="IPR013159">
    <property type="entry name" value="DnaA_C"/>
</dbReference>
<dbReference type="HAMAP" id="MF_00377">
    <property type="entry name" value="DnaA_bact"/>
    <property type="match status" value="1"/>
</dbReference>
<dbReference type="GO" id="GO:0005524">
    <property type="term" value="F:ATP binding"/>
    <property type="evidence" value="ECO:0007669"/>
    <property type="project" value="UniProtKB-UniRule"/>
</dbReference>
<dbReference type="Gene3D" id="3.40.50.300">
    <property type="entry name" value="P-loop containing nucleotide triphosphate hydrolases"/>
    <property type="match status" value="1"/>
</dbReference>
<dbReference type="Pfam" id="PF08299">
    <property type="entry name" value="Bac_DnaA_C"/>
    <property type="match status" value="1"/>
</dbReference>
<dbReference type="GO" id="GO:0005886">
    <property type="term" value="C:plasma membrane"/>
    <property type="evidence" value="ECO:0007669"/>
    <property type="project" value="TreeGrafter"/>
</dbReference>
<sequence length="459" mass="52477">MEIPIDNLWSQVLERLQLELSRPTFETWIKTAHAERLENNCLVIITPNPFARNWLQKYYINTIANVVQDILGHPVEIYITVAQGDEMTNLGESEVPWELPSQSMTAESVPQNKQPPKDLNSKYVFSRFVVGANNRMAHAASLAVAESPGREFNPLFLCGGVGLGKTHLMQAIGHYRCQICPDSKIFYVSTEQFTNDLITAIRNDSMQSFREHYRAADVLLVDDIQFIEGKEYTQEEFFHTFNTLHEAGKQVVIASDRPPHHIPQLQERLCSRFSMGLIADVQTPDLETRMAILQKKAEYENIRLPRDVIEYIASNYTNNIRELEGALIRALAYISIWGLPMTVENITPVLERQSEKVAATPEVILSVIGDNFAISIEDLKSNSRRREISWARQIGMYLMRQHTDLSLPRIGEEFGGKDHTTVIYSCDKIAQLLQSDRTLVQTLRQLSDRINMNSKQQRQ</sequence>
<dbReference type="InterPro" id="IPR024633">
    <property type="entry name" value="DnaA_N_dom"/>
</dbReference>
<keyword evidence="4 8" id="KW-0547">Nucleotide-binding</keyword>
<evidence type="ECO:0000259" key="13">
    <source>
        <dbReference type="SMART" id="SM00760"/>
    </source>
</evidence>
<name>A0A166I2M2_NODSP</name>
<dbReference type="NCBIfam" id="TIGR00362">
    <property type="entry name" value="DnaA"/>
    <property type="match status" value="1"/>
</dbReference>
<dbReference type="AlphaFoldDB" id="A0A166I2M2"/>
<evidence type="ECO:0000256" key="11">
    <source>
        <dbReference type="RuleBase" id="RU004227"/>
    </source>
</evidence>
<comment type="subcellular location">
    <subcellularLocation>
        <location evidence="8">Cytoplasm</location>
    </subcellularLocation>
</comment>
<evidence type="ECO:0000256" key="10">
    <source>
        <dbReference type="RuleBase" id="RU000577"/>
    </source>
</evidence>
<feature type="domain" description="AAA+ ATPase" evidence="12">
    <location>
        <begin position="151"/>
        <end position="279"/>
    </location>
</feature>
<evidence type="ECO:0000259" key="12">
    <source>
        <dbReference type="SMART" id="SM00382"/>
    </source>
</evidence>
<dbReference type="InterPro" id="IPR003593">
    <property type="entry name" value="AAA+_ATPase"/>
</dbReference>
<comment type="caution">
    <text evidence="14">The sequence shown here is derived from an EMBL/GenBank/DDBJ whole genome shotgun (WGS) entry which is preliminary data.</text>
</comment>
<evidence type="ECO:0000256" key="8">
    <source>
        <dbReference type="HAMAP-Rule" id="MF_00377"/>
    </source>
</evidence>
<comment type="domain">
    <text evidence="8">Domain I is involved in oligomerization and binding regulators, domain II is flexibile and of varying length in different bacteria, domain III forms the AAA+ region, while domain IV binds dsDNA.</text>
</comment>
<dbReference type="InterPro" id="IPR027417">
    <property type="entry name" value="P-loop_NTPase"/>
</dbReference>
<evidence type="ECO:0000256" key="2">
    <source>
        <dbReference type="ARBA" id="ARBA00022490"/>
    </source>
</evidence>
<feature type="binding site" evidence="8">
    <location>
        <position position="164"/>
    </location>
    <ligand>
        <name>ATP</name>
        <dbReference type="ChEBI" id="CHEBI:30616"/>
    </ligand>
</feature>
<dbReference type="OrthoDB" id="9807019at2"/>
<dbReference type="InterPro" id="IPR020591">
    <property type="entry name" value="Chromosome_initiator_DnaA-like"/>
</dbReference>
<feature type="binding site" evidence="8">
    <location>
        <position position="162"/>
    </location>
    <ligand>
        <name>ATP</name>
        <dbReference type="ChEBI" id="CHEBI:30616"/>
    </ligand>
</feature>
<feature type="binding site" evidence="8">
    <location>
        <position position="166"/>
    </location>
    <ligand>
        <name>ATP</name>
        <dbReference type="ChEBI" id="CHEBI:30616"/>
    </ligand>
</feature>
<feature type="region of interest" description="Domain IV, binds dsDNA" evidence="8">
    <location>
        <begin position="335"/>
        <end position="459"/>
    </location>
</feature>
<dbReference type="Pfam" id="PF00308">
    <property type="entry name" value="Bac_DnaA"/>
    <property type="match status" value="1"/>
</dbReference>
<proteinExistence type="inferred from homology"/>
<dbReference type="GO" id="GO:0006275">
    <property type="term" value="P:regulation of DNA replication"/>
    <property type="evidence" value="ECO:0007669"/>
    <property type="project" value="UniProtKB-UniRule"/>
</dbReference>
<evidence type="ECO:0000256" key="1">
    <source>
        <dbReference type="ARBA" id="ARBA00006583"/>
    </source>
</evidence>
<dbReference type="InterPro" id="IPR010921">
    <property type="entry name" value="Trp_repressor/repl_initiator"/>
</dbReference>
<comment type="subunit">
    <text evidence="8">Oligomerizes as a right-handed, spiral filament on DNA at oriC.</text>
</comment>
<dbReference type="GO" id="GO:0006270">
    <property type="term" value="P:DNA replication initiation"/>
    <property type="evidence" value="ECO:0007669"/>
    <property type="project" value="UniProtKB-UniRule"/>
</dbReference>
<gene>
    <name evidence="8" type="primary">dnaA</name>
    <name evidence="14" type="ORF">A2T98_21440</name>
</gene>
<comment type="function">
    <text evidence="8 10">Plays an essential role in the initiation and regulation of chromosomal replication. ATP-DnaA binds to the origin of replication (oriC) to initiate formation of the DNA replication initiation complex once per cell cycle. Binds the DnaA box (a 9 base pair repeat at the origin) and separates the double-stranded (ds)DNA. Forms a right-handed helical filament on oriC DNA; dsDNA binds to the exterior of the filament while single-stranded (ss)DNA is stabiized in the filament's interior. The ATP-DnaA-oriC complex binds and stabilizes one strand of the AT-rich DNA unwinding element (DUE), permitting loading of DNA polymerase. After initiation quickly degrades to an ADP-DnaA complex that is not apt for DNA replication. Binds acidic phospholipids.</text>
</comment>
<dbReference type="PRINTS" id="PR00051">
    <property type="entry name" value="DNAA"/>
</dbReference>
<dbReference type="PROSITE" id="PS01008">
    <property type="entry name" value="DNAA"/>
    <property type="match status" value="1"/>
</dbReference>
<dbReference type="Gene3D" id="1.10.1750.10">
    <property type="match status" value="1"/>
</dbReference>
<dbReference type="EMBL" id="LWAJ01000282">
    <property type="protein sequence ID" value="KZL47781.1"/>
    <property type="molecule type" value="Genomic_DNA"/>
</dbReference>
<evidence type="ECO:0000313" key="14">
    <source>
        <dbReference type="EMBL" id="KZL47781.1"/>
    </source>
</evidence>
<protein>
    <recommendedName>
        <fullName evidence="8 9">Chromosomal replication initiator protein DnaA</fullName>
    </recommendedName>
</protein>
<evidence type="ECO:0000256" key="3">
    <source>
        <dbReference type="ARBA" id="ARBA00022705"/>
    </source>
</evidence>
<dbReference type="GO" id="GO:0003688">
    <property type="term" value="F:DNA replication origin binding"/>
    <property type="evidence" value="ECO:0007669"/>
    <property type="project" value="UniProtKB-UniRule"/>
</dbReference>
<dbReference type="GO" id="GO:0008289">
    <property type="term" value="F:lipid binding"/>
    <property type="evidence" value="ECO:0007669"/>
    <property type="project" value="UniProtKB-KW"/>
</dbReference>
<organism evidence="14 15">
    <name type="scientific">Nodularia spumigena CENA596</name>
    <dbReference type="NCBI Taxonomy" id="1819295"/>
    <lineage>
        <taxon>Bacteria</taxon>
        <taxon>Bacillati</taxon>
        <taxon>Cyanobacteriota</taxon>
        <taxon>Cyanophyceae</taxon>
        <taxon>Nostocales</taxon>
        <taxon>Nodulariaceae</taxon>
        <taxon>Nodularia</taxon>
    </lineage>
</organism>
<dbReference type="CDD" id="cd06571">
    <property type="entry name" value="Bac_DnaA_C"/>
    <property type="match status" value="1"/>
</dbReference>
<dbReference type="FunFam" id="3.40.50.300:FF:000150">
    <property type="entry name" value="Chromosomal replication initiator protein DnaA"/>
    <property type="match status" value="1"/>
</dbReference>
<comment type="caution">
    <text evidence="8">Lacks conserved residue(s) required for the propagation of feature annotation.</text>
</comment>
<dbReference type="Gene3D" id="3.30.300.180">
    <property type="match status" value="1"/>
</dbReference>
<evidence type="ECO:0000256" key="7">
    <source>
        <dbReference type="ARBA" id="ARBA00023125"/>
    </source>
</evidence>
<evidence type="ECO:0000256" key="4">
    <source>
        <dbReference type="ARBA" id="ARBA00022741"/>
    </source>
</evidence>
<feature type="region of interest" description="Domain I, interacts with DnaA modulators" evidence="8">
    <location>
        <begin position="1"/>
        <end position="94"/>
    </location>
</feature>